<dbReference type="InterPro" id="IPR003012">
    <property type="entry name" value="Tet_transcr_reg_TetR"/>
</dbReference>
<gene>
    <name evidence="7" type="ORF">BLA60_32770</name>
</gene>
<evidence type="ECO:0000256" key="3">
    <source>
        <dbReference type="ARBA" id="ARBA00023125"/>
    </source>
</evidence>
<evidence type="ECO:0000256" key="5">
    <source>
        <dbReference type="PROSITE-ProRule" id="PRU00335"/>
    </source>
</evidence>
<dbReference type="GO" id="GO:0046677">
    <property type="term" value="P:response to antibiotic"/>
    <property type="evidence" value="ECO:0007669"/>
    <property type="project" value="InterPro"/>
</dbReference>
<dbReference type="RefSeq" id="WP_075136926.1">
    <property type="nucleotide sequence ID" value="NZ_MSIF01000023.1"/>
</dbReference>
<dbReference type="PRINTS" id="PR00400">
    <property type="entry name" value="TETREPRESSOR"/>
</dbReference>
<dbReference type="EMBL" id="MSIF01000023">
    <property type="protein sequence ID" value="OLF06118.1"/>
    <property type="molecule type" value="Genomic_DNA"/>
</dbReference>
<dbReference type="GO" id="GO:0003700">
    <property type="term" value="F:DNA-binding transcription factor activity"/>
    <property type="evidence" value="ECO:0007669"/>
    <property type="project" value="TreeGrafter"/>
</dbReference>
<reference evidence="7 8" key="1">
    <citation type="submission" date="2016-12" db="EMBL/GenBank/DDBJ databases">
        <title>The draft genome sequence of Actinophytocola xinjiangensis.</title>
        <authorList>
            <person name="Wang W."/>
            <person name="Yuan L."/>
        </authorList>
    </citation>
    <scope>NUCLEOTIDE SEQUENCE [LARGE SCALE GENOMIC DNA]</scope>
    <source>
        <strain evidence="7 8">CGMCC 4.4663</strain>
    </source>
</reference>
<evidence type="ECO:0000313" key="7">
    <source>
        <dbReference type="EMBL" id="OLF06118.1"/>
    </source>
</evidence>
<feature type="DNA-binding region" description="H-T-H motif" evidence="5">
    <location>
        <begin position="56"/>
        <end position="75"/>
    </location>
</feature>
<dbReference type="InterPro" id="IPR036271">
    <property type="entry name" value="Tet_transcr_reg_TetR-rel_C_sf"/>
</dbReference>
<evidence type="ECO:0000256" key="1">
    <source>
        <dbReference type="ARBA" id="ARBA00022491"/>
    </source>
</evidence>
<dbReference type="GO" id="GO:0000976">
    <property type="term" value="F:transcription cis-regulatory region binding"/>
    <property type="evidence" value="ECO:0007669"/>
    <property type="project" value="TreeGrafter"/>
</dbReference>
<evidence type="ECO:0000256" key="2">
    <source>
        <dbReference type="ARBA" id="ARBA00023015"/>
    </source>
</evidence>
<keyword evidence="2" id="KW-0805">Transcription regulation</keyword>
<sequence>MNDARVGGRGGRSSGVAGEVWLRTPRPHRAAPPLTRDRIVTEAVALLDEDGALGLTMRRLAERLGAGPTTLYWHVRTKDDVLDLALDTIFGDVGLPAASGDWTADVRALIGDWYAVMLRHRWAPGLLGRPMLGPNVLARTEFLQAALARGGFAGTALAVATHGLANYVIGSALTRVGGGTLNAADQHVRAHAEEYPTLAATGHLAEQDWDALFDAGLDSFLAGLIASRR</sequence>
<dbReference type="GO" id="GO:0045892">
    <property type="term" value="P:negative regulation of DNA-templated transcription"/>
    <property type="evidence" value="ECO:0007669"/>
    <property type="project" value="InterPro"/>
</dbReference>
<dbReference type="SUPFAM" id="SSF46689">
    <property type="entry name" value="Homeodomain-like"/>
    <property type="match status" value="1"/>
</dbReference>
<dbReference type="Proteomes" id="UP000185696">
    <property type="component" value="Unassembled WGS sequence"/>
</dbReference>
<keyword evidence="3 5" id="KW-0238">DNA-binding</keyword>
<dbReference type="Gene3D" id="1.10.357.10">
    <property type="entry name" value="Tetracycline Repressor, domain 2"/>
    <property type="match status" value="1"/>
</dbReference>
<name>A0A7Z0WFG5_9PSEU</name>
<evidence type="ECO:0000313" key="8">
    <source>
        <dbReference type="Proteomes" id="UP000185696"/>
    </source>
</evidence>
<proteinExistence type="predicted"/>
<dbReference type="PANTHER" id="PTHR30055">
    <property type="entry name" value="HTH-TYPE TRANSCRIPTIONAL REGULATOR RUTR"/>
    <property type="match status" value="1"/>
</dbReference>
<dbReference type="PANTHER" id="PTHR30055:SF151">
    <property type="entry name" value="TRANSCRIPTIONAL REGULATORY PROTEIN"/>
    <property type="match status" value="1"/>
</dbReference>
<keyword evidence="1" id="KW-0678">Repressor</keyword>
<organism evidence="7 8">
    <name type="scientific">Actinophytocola xinjiangensis</name>
    <dbReference type="NCBI Taxonomy" id="485602"/>
    <lineage>
        <taxon>Bacteria</taxon>
        <taxon>Bacillati</taxon>
        <taxon>Actinomycetota</taxon>
        <taxon>Actinomycetes</taxon>
        <taxon>Pseudonocardiales</taxon>
        <taxon>Pseudonocardiaceae</taxon>
    </lineage>
</organism>
<dbReference type="Pfam" id="PF00440">
    <property type="entry name" value="TetR_N"/>
    <property type="match status" value="1"/>
</dbReference>
<keyword evidence="4" id="KW-0804">Transcription</keyword>
<keyword evidence="8" id="KW-1185">Reference proteome</keyword>
<dbReference type="PROSITE" id="PS50977">
    <property type="entry name" value="HTH_TETR_2"/>
    <property type="match status" value="1"/>
</dbReference>
<dbReference type="InterPro" id="IPR004111">
    <property type="entry name" value="Repressor_TetR_C"/>
</dbReference>
<dbReference type="SUPFAM" id="SSF48498">
    <property type="entry name" value="Tetracyclin repressor-like, C-terminal domain"/>
    <property type="match status" value="1"/>
</dbReference>
<dbReference type="InterPro" id="IPR050109">
    <property type="entry name" value="HTH-type_TetR-like_transc_reg"/>
</dbReference>
<accession>A0A7Z0WFG5</accession>
<evidence type="ECO:0000256" key="4">
    <source>
        <dbReference type="ARBA" id="ARBA00023163"/>
    </source>
</evidence>
<feature type="domain" description="HTH tetR-type" evidence="6">
    <location>
        <begin position="33"/>
        <end position="93"/>
    </location>
</feature>
<dbReference type="Pfam" id="PF02909">
    <property type="entry name" value="TetR_C_1"/>
    <property type="match status" value="1"/>
</dbReference>
<protein>
    <recommendedName>
        <fullName evidence="6">HTH tetR-type domain-containing protein</fullName>
    </recommendedName>
</protein>
<comment type="caution">
    <text evidence="7">The sequence shown here is derived from an EMBL/GenBank/DDBJ whole genome shotgun (WGS) entry which is preliminary data.</text>
</comment>
<dbReference type="AlphaFoldDB" id="A0A7Z0WFG5"/>
<evidence type="ECO:0000259" key="6">
    <source>
        <dbReference type="PROSITE" id="PS50977"/>
    </source>
</evidence>
<dbReference type="InterPro" id="IPR009057">
    <property type="entry name" value="Homeodomain-like_sf"/>
</dbReference>
<dbReference type="InterPro" id="IPR001647">
    <property type="entry name" value="HTH_TetR"/>
</dbReference>